<feature type="region of interest" description="C-terminal hotdog fold" evidence="9">
    <location>
        <begin position="2786"/>
        <end position="2923"/>
    </location>
</feature>
<keyword evidence="7" id="KW-0511">Multifunctional enzyme</keyword>
<dbReference type="SMART" id="SM00826">
    <property type="entry name" value="PKS_DH"/>
    <property type="match status" value="2"/>
</dbReference>
<dbReference type="SUPFAM" id="SSF53474">
    <property type="entry name" value="alpha/beta-Hydrolases"/>
    <property type="match status" value="1"/>
</dbReference>
<evidence type="ECO:0000256" key="7">
    <source>
        <dbReference type="ARBA" id="ARBA00023268"/>
    </source>
</evidence>
<dbReference type="PROSITE" id="PS50075">
    <property type="entry name" value="CARRIER"/>
    <property type="match status" value="2"/>
</dbReference>
<dbReference type="InterPro" id="IPR055123">
    <property type="entry name" value="SpnB-like_Rossmann"/>
</dbReference>
<dbReference type="InterPro" id="IPR013968">
    <property type="entry name" value="PKS_KR"/>
</dbReference>
<dbReference type="Pfam" id="PF00698">
    <property type="entry name" value="Acyl_transf_1"/>
    <property type="match status" value="2"/>
</dbReference>
<evidence type="ECO:0000256" key="6">
    <source>
        <dbReference type="ARBA" id="ARBA00023194"/>
    </source>
</evidence>
<sequence>MSTSEDRLVEALRASLKEADRLREQNRKLTEDNRDPIAIVGMACRFPGGIGSPEDLWRLLEAGEDVIGPFPTDRGWDLERLYDPTGERPGSTYVRDGGFLHDAADFDADFFGISPRDALLMDPQQRLLLEITWEVLERAGIPPRSVKGSPLGVYSGVMYHNYPGSYGSSGPVAGRLSYTFGLEGPAVTVDTACSSSLVTLHLAAQALRRRECTMALAAGVSVMSSPRTFVEFSLDGNLSRDGRCRPFAESADGTSWSEGAGVLLLERLSDARRNGHPVLAVLRGSAVNQDGATNGIAAPNGPAQQRVIRQALADAGLTPAQIDVVEAHGSSTELGDPIEADALLAAYGKHRPADHPQWLGSVKSNLGHTQGAAGVAGVMKMVLAMQHGLLPRTLHVDRPSRHVDWSQGAIRLLTEPVEWRTDGAPRRAGVSSFGLSGTNAHVILEQAPEEPAATDARPAPERTAGPLPWLVSGRNPEALRAQAGRLLDWLRDRPDTHPLDIGHALATRRSPLEHRAALVGEDREELLAALAALAAGEPAPGTEQGVSRGEPLLAYLFPGGGAQRLGMGRELSAAHPVFAAAYDEVCAALDAHLDRPLREMIDNDEEALDRVGHAQAALFAFEVALFRLLESWGIHPGLLAGHSTGELSAAHVSGVLTLPDAARLVAARGRLMQGLPAGGSMIAVNADEEAVRPLLTDGVGVAAVNSPGSVVISGVTAEVEAVAETLAGRGHRTKRLRVSHAAHSPMMEPIAEEFRAVAAELTFHAPRIPVVSTVTGRLAEGDDLRTPDYWVRHLCQAVRFRDAVDTLRAEGVDRFLELGPAAVLSAMAQECLADAPDEPVVLPLLRKDRSEPLSCAAAVGLLHTRGVPVDWAAYFDARHARPAALPTYAFQRERFWLQASASGGDPTSLGLDPVDHPLLGAATVLADSQELVVTGRLSLATHPWLADHAVGGAVLLPGTAFVELAAGAGARVGAGRLRDLALHAPMVVPPEGAVRLQVVVGPPDGTGARPLSFHSRPEGAGDHQPWTQHATGALVYGTGVAAFDLAQWPPAGAEPIDLGGMYEELAARGSQYGPLFRGLRAAWRTAAGEVLAEVSLPENSRATAEDFGLHPAVFDAALHAVGLTGTEEGVTALPYAWTDVELLAFGASALRVRVRPTDAGGSGGDRTVALDLADVTGRPVATVGALTLRAVTDEQLAAATARTAVGDDLFAVDWAEVPLPDAPAPCVVSADALETLDDVAPAPDAVVLRLTGGTGPDAVRAATGRLLAVLHDWSSDARLATTSLVVLTSGAVALPDTAGEGVTDLGAAAALGLARSAQSEDPGRIVLVDTDTPPPADALAGLLAGVLALGEPAVALRGGTAAVPRLARVAPAPDAAPAAFDPEGTVLVTGGTGALGRLVARHLAERHGVRRLVLAGRRGPAAEGAAELVAELAGLGATAEVVACDLADRAAAERLLSEHPVRAVVHCAGVLDDGVIASLTPERLDTVLRPKADAAWHLHELTAARSDGLTHFVLFSSAAGVLGAPGQGNYAAANAFLDALAAHRRAAGLPAQSLAWGQWAQAGGMAPETARSGLPALSAQEGLALLDAALACPRPALVPVRLDLAALRADAGRVSDLFRSLVPTARRAAAPAAGAGTLVDELAALPADRRRAALLDLVLDKVVQVLGHGSKDLIDAERPFRDLGFDSLTAVELRNGLSAATGLQLGSTLAFDHPSAAALADHLLGELLGDLTEAAPQAQVVAADEEPIAVVGMACRFPGGVTSPDELWQLVDEGRDGSSPFPEDRAWDMDYWREVFEASGTALRGGFMPHATEFDAGFFGIGPNEAVMMDPQQRSLLEVCWEALERAGADPLALKGSTTGVFVGAMTTTYDPGPLSTLEHNGLYFGIGSLTSMVSGRISYTFGFEGPTLSVDTACSSSLVAIHLAAQALRNGDCGLALAGGVSTASSLEQFARYDSGTSSDGRCKSYSASADGVGWAEGVGVLVLERLSEARRNGHRVLAVVRGSAVNSDGASNGPTAPHGPSQEQVIRRALAVAGLEYADVDAVDGHGTGTTLGDPIEVNALLSTYGQDRPEGQPLWLGSVKSNLGHPQAAAGVAGVIKMVQALRHGRLPQSRFSDEPTPHVDWSRGQVELLTESIPWPERGHPRRAGVSSFGYSGTNAHLILEQAPQEEPAAEAAPAPDQATGTGRTPAPWLLSARTGEALPTQAAALLAHLEAHPDLATDAIGRSLAARRPQFAHRAALVGKDRGELVAALTALAEDRTSPRLVRGAPRQGGSAAGRTVFLFPGQGTQRPGMGRELYESQPVFAHAVDELCALFDDHLDRPLREVMFADEDSVLAQLLDQTVFTQAAVFTMEVALFRLLQAWGLRPDLVLGHSIGELAAAYVAGVFPLPDAVRLVAHRGRLMQELPEGAMLAVDAEEDQVRPLLTDGVSIAAVNGPRLVVVSGEEDEVHELAARCKQQGRGAMRLAVRHAAHSPLVDEMTDEFLDIAEELSYEAPVYGFISTVLGRQADPEELTDPEYWVANCRRTVRFLDAVRAAEAAGADRFVELGPDSTLSGMVRLCLTRAPEDVAVVPLLRYGVAEPQGVHLAVGQLYTDGLTLVPERLFAGRAAGTVPLPPYAFHRKRYWPDVDMGAVRDSGGAGTTGADATTHPLVGTSLTVVDSAQVRAGRLSLTTHPWLADHGLGDTPLLPGAAFVELALQAGADTGCHRIDDLTVGTPLVLPRRGKIQLQVVAGAPDESGARPVSVHSRPDEEGAPWTRHATGRLVPGAAPEPEALATWPPTGAEEIDLDGLYEGFAEAGLSYGPAFRALRAAWRVGPEVFAEVRLDRETGRQADLFGLHPAALDAALHAVGFAEGVDVAGGLPFSWTGVDLYATGARSLRVRITPTAGDTVALVLADQAGTPVASVEGLVLRAADYGEAAAAAPTAPADSLYGWEWTRVPVGSPDPDLGWAIAGEDTALAGMALGTTGLTVETHPDLASLIASGSRPGAVVLDRTAPAVGSTTAEAVHTAAARTLADLKSFLAADHLAHATLVVLTRGAAAPAGEAVTDLVGAALWGLLRSAQSEHPDRIVLVDIDDHPASLRLLPALPAGGEPQWAIREGDAYGGRLVKAPALGAPSPDGDGPKTAPAAVFGPTGTTLVTGATGAVGRLLSRHLVTGHGVRRLLLLSRGGEAPELVEELTGLGAEVTLAACDAADREALAAVVRDLPAEHPVTAVVHLAAVVEDGTVTGLTEEALHAVLRPKVDAALALHEVTAGLPLTAFVLFSSVAGLLGNPGQANYAAANTFLDALAARRRADGLPGQSLAWGLWSAVGTATASVGEADRARMAREGMAPLTDEQGTTLFDVATARPEALLVPMRITGGRTAPGEYVPHVFRSLVAPARRSAARVAASPTDAAALRRRLAGLAPEPLAKALVALVLEHAGALLGYGDHETIEPHRNFLESGFDSLTAVELRNRLNSATGLALAPTAAFEHGSPVGLAAHLADELRAAEDAGDTSGTSGDAGGPASGQPGDSVPELFREAVRAGRVQDGLGLLHWVANLRQTFSSAADLERPPAAVRLTEETDRPGVIALCTPAAMGGPYQFARLGASFRGVRGLSALPMPGFGTGERLPATADAVLDVLAASVREASGEAPYVLLGYSSSGVLAYALAARLEREGTPPAAVVLLDTYLMTGTEDGDGDGGGQDAAQSGFAADVAIGALTREDWYGRTGTRDSLTAMARYMTLLPEFSTAEISTPTLLVRVTDRYTVDASETTAEPRDTSAEDGWQTTWTRATAVETVPGDHFSMVEGDAATTAAAVERWLNTLS</sequence>
<dbReference type="InterPro" id="IPR020806">
    <property type="entry name" value="PKS_PP-bd"/>
</dbReference>
<feature type="domain" description="Ketosynthase family 3 (KS3)" evidence="13">
    <location>
        <begin position="34"/>
        <end position="446"/>
    </location>
</feature>
<dbReference type="InterPro" id="IPR032821">
    <property type="entry name" value="PKS_assoc"/>
</dbReference>
<evidence type="ECO:0000259" key="12">
    <source>
        <dbReference type="PROSITE" id="PS50075"/>
    </source>
</evidence>
<dbReference type="InterPro" id="IPR006162">
    <property type="entry name" value="Ppantetheine_attach_site"/>
</dbReference>
<feature type="region of interest" description="Disordered" evidence="11">
    <location>
        <begin position="2740"/>
        <end position="2761"/>
    </location>
</feature>
<dbReference type="InterPro" id="IPR042104">
    <property type="entry name" value="PKS_dehydratase_sf"/>
</dbReference>
<dbReference type="InterPro" id="IPR016036">
    <property type="entry name" value="Malonyl_transacylase_ACP-bd"/>
</dbReference>
<protein>
    <submittedName>
        <fullName evidence="15">Type I polyketide synthase</fullName>
    </submittedName>
</protein>
<dbReference type="SMART" id="SM00823">
    <property type="entry name" value="PKS_PP"/>
    <property type="match status" value="2"/>
</dbReference>
<evidence type="ECO:0000256" key="4">
    <source>
        <dbReference type="ARBA" id="ARBA00022553"/>
    </source>
</evidence>
<feature type="domain" description="Carrier" evidence="12">
    <location>
        <begin position="3409"/>
        <end position="3491"/>
    </location>
</feature>
<feature type="active site" description="Proton acceptor; for dehydratase activity" evidence="9">
    <location>
        <position position="2683"/>
    </location>
</feature>
<proteinExistence type="predicted"/>
<accession>A0ABU3AKW5</accession>
<dbReference type="InterPro" id="IPR014031">
    <property type="entry name" value="Ketoacyl_synth_C"/>
</dbReference>
<feature type="region of interest" description="N-terminal hotdog fold" evidence="9">
    <location>
        <begin position="916"/>
        <end position="1041"/>
    </location>
</feature>
<dbReference type="InterPro" id="IPR036736">
    <property type="entry name" value="ACP-like_sf"/>
</dbReference>
<keyword evidence="8" id="KW-0012">Acyltransferase</keyword>
<dbReference type="InterPro" id="IPR050091">
    <property type="entry name" value="PKS_NRPS_Biosynth_Enz"/>
</dbReference>
<dbReference type="InterPro" id="IPR018201">
    <property type="entry name" value="Ketoacyl_synth_AS"/>
</dbReference>
<dbReference type="CDD" id="cd00833">
    <property type="entry name" value="PKS"/>
    <property type="match status" value="2"/>
</dbReference>
<feature type="region of interest" description="Disordered" evidence="11">
    <location>
        <begin position="449"/>
        <end position="471"/>
    </location>
</feature>
<evidence type="ECO:0000313" key="15">
    <source>
        <dbReference type="EMBL" id="MDT0610827.1"/>
    </source>
</evidence>
<evidence type="ECO:0000256" key="2">
    <source>
        <dbReference type="ARBA" id="ARBA00004792"/>
    </source>
</evidence>
<evidence type="ECO:0000259" key="13">
    <source>
        <dbReference type="PROSITE" id="PS52004"/>
    </source>
</evidence>
<evidence type="ECO:0000256" key="8">
    <source>
        <dbReference type="ARBA" id="ARBA00023315"/>
    </source>
</evidence>
<comment type="pathway">
    <text evidence="2">Antibiotic biosynthesis.</text>
</comment>
<dbReference type="SUPFAM" id="SSF53901">
    <property type="entry name" value="Thiolase-like"/>
    <property type="match status" value="2"/>
</dbReference>
<dbReference type="InterPro" id="IPR009081">
    <property type="entry name" value="PP-bd_ACP"/>
</dbReference>
<dbReference type="Gene3D" id="3.40.366.10">
    <property type="entry name" value="Malonyl-Coenzyme A Acyl Carrier Protein, domain 2"/>
    <property type="match status" value="2"/>
</dbReference>
<evidence type="ECO:0000256" key="5">
    <source>
        <dbReference type="ARBA" id="ARBA00022679"/>
    </source>
</evidence>
<keyword evidence="16" id="KW-1185">Reference proteome</keyword>
<organism evidence="15 16">
    <name type="scientific">Streptomyces lancefieldiae</name>
    <dbReference type="NCBI Taxonomy" id="3075520"/>
    <lineage>
        <taxon>Bacteria</taxon>
        <taxon>Bacillati</taxon>
        <taxon>Actinomycetota</taxon>
        <taxon>Actinomycetes</taxon>
        <taxon>Kitasatosporales</taxon>
        <taxon>Streptomycetaceae</taxon>
        <taxon>Streptomyces</taxon>
    </lineage>
</organism>
<feature type="domain" description="Carrier" evidence="12">
    <location>
        <begin position="1652"/>
        <end position="1727"/>
    </location>
</feature>
<dbReference type="Gene3D" id="3.40.50.720">
    <property type="entry name" value="NAD(P)-binding Rossmann-like Domain"/>
    <property type="match status" value="2"/>
</dbReference>
<evidence type="ECO:0000256" key="10">
    <source>
        <dbReference type="SAM" id="Coils"/>
    </source>
</evidence>
<feature type="coiled-coil region" evidence="10">
    <location>
        <begin position="5"/>
        <end position="32"/>
    </location>
</feature>
<dbReference type="Gene3D" id="1.10.1200.10">
    <property type="entry name" value="ACP-like"/>
    <property type="match status" value="2"/>
</dbReference>
<dbReference type="InterPro" id="IPR049552">
    <property type="entry name" value="PKS_DH_N"/>
</dbReference>
<dbReference type="InterPro" id="IPR016035">
    <property type="entry name" value="Acyl_Trfase/lysoPLipase"/>
</dbReference>
<keyword evidence="5" id="KW-0808">Transferase</keyword>
<dbReference type="SMART" id="SM00822">
    <property type="entry name" value="PKS_KR"/>
    <property type="match status" value="2"/>
</dbReference>
<dbReference type="InterPro" id="IPR029058">
    <property type="entry name" value="AB_hydrolase_fold"/>
</dbReference>
<dbReference type="SUPFAM" id="SSF52151">
    <property type="entry name" value="FabD/lysophospholipase-like"/>
    <property type="match status" value="2"/>
</dbReference>
<dbReference type="SUPFAM" id="SSF51735">
    <property type="entry name" value="NAD(P)-binding Rossmann-fold domains"/>
    <property type="match status" value="4"/>
</dbReference>
<dbReference type="InterPro" id="IPR057326">
    <property type="entry name" value="KR_dom"/>
</dbReference>
<dbReference type="PROSITE" id="PS52019">
    <property type="entry name" value="PKS_MFAS_DH"/>
    <property type="match status" value="2"/>
</dbReference>
<dbReference type="InterPro" id="IPR020802">
    <property type="entry name" value="TesA-like"/>
</dbReference>
<dbReference type="SUPFAM" id="SSF55048">
    <property type="entry name" value="Probable ACP-binding domain of malonyl-CoA ACP transacylase"/>
    <property type="match status" value="2"/>
</dbReference>
<feature type="active site" description="Proton acceptor; for dehydratase activity" evidence="9">
    <location>
        <position position="948"/>
    </location>
</feature>
<feature type="compositionally biased region" description="Low complexity" evidence="11">
    <location>
        <begin position="2169"/>
        <end position="2183"/>
    </location>
</feature>
<dbReference type="SUPFAM" id="SSF47336">
    <property type="entry name" value="ACP-like"/>
    <property type="match status" value="1"/>
</dbReference>
<dbReference type="InterPro" id="IPR036291">
    <property type="entry name" value="NAD(P)-bd_dom_sf"/>
</dbReference>
<dbReference type="InterPro" id="IPR020807">
    <property type="entry name" value="PKS_DH"/>
</dbReference>
<dbReference type="Pfam" id="PF21089">
    <property type="entry name" value="PKS_DH_N"/>
    <property type="match status" value="2"/>
</dbReference>
<feature type="domain" description="Ketosynthase family 3 (KS3)" evidence="13">
    <location>
        <begin position="1745"/>
        <end position="2166"/>
    </location>
</feature>
<feature type="domain" description="PKS/mFAS DH" evidence="14">
    <location>
        <begin position="916"/>
        <end position="1197"/>
    </location>
</feature>
<comment type="caution">
    <text evidence="15">The sequence shown here is derived from an EMBL/GenBank/DDBJ whole genome shotgun (WGS) entry which is preliminary data.</text>
</comment>
<evidence type="ECO:0000256" key="9">
    <source>
        <dbReference type="PROSITE-ProRule" id="PRU01363"/>
    </source>
</evidence>
<dbReference type="Pfam" id="PF22953">
    <property type="entry name" value="SpnB_Rossmann"/>
    <property type="match status" value="2"/>
</dbReference>
<dbReference type="CDD" id="cd08956">
    <property type="entry name" value="KR_3_FAS_SDR_x"/>
    <property type="match status" value="2"/>
</dbReference>
<dbReference type="Gene3D" id="3.30.70.3290">
    <property type="match status" value="2"/>
</dbReference>
<dbReference type="Pfam" id="PF00975">
    <property type="entry name" value="Thioesterase"/>
    <property type="match status" value="1"/>
</dbReference>
<dbReference type="InterPro" id="IPR001227">
    <property type="entry name" value="Ac_transferase_dom_sf"/>
</dbReference>
<feature type="region of interest" description="Disordered" evidence="11">
    <location>
        <begin position="3494"/>
        <end position="3519"/>
    </location>
</feature>
<feature type="active site" description="Proton donor; for dehydratase activity" evidence="9">
    <location>
        <position position="2847"/>
    </location>
</feature>
<dbReference type="SMART" id="SM00827">
    <property type="entry name" value="PKS_AT"/>
    <property type="match status" value="2"/>
</dbReference>
<evidence type="ECO:0000256" key="1">
    <source>
        <dbReference type="ARBA" id="ARBA00001957"/>
    </source>
</evidence>
<feature type="region of interest" description="Disordered" evidence="11">
    <location>
        <begin position="2169"/>
        <end position="2189"/>
    </location>
</feature>
<dbReference type="InterPro" id="IPR016039">
    <property type="entry name" value="Thiolase-like"/>
</dbReference>
<dbReference type="Gene3D" id="3.40.50.1820">
    <property type="entry name" value="alpha/beta hydrolase"/>
    <property type="match status" value="1"/>
</dbReference>
<evidence type="ECO:0000256" key="11">
    <source>
        <dbReference type="SAM" id="MobiDB-lite"/>
    </source>
</evidence>
<dbReference type="Pfam" id="PF16197">
    <property type="entry name" value="KAsynt_C_assoc"/>
    <property type="match status" value="2"/>
</dbReference>
<feature type="active site" description="Proton donor; for dehydratase activity" evidence="9">
    <location>
        <position position="1115"/>
    </location>
</feature>
<dbReference type="PROSITE" id="PS52004">
    <property type="entry name" value="KS3_2"/>
    <property type="match status" value="2"/>
</dbReference>
<dbReference type="InterPro" id="IPR014043">
    <property type="entry name" value="Acyl_transferase_dom"/>
</dbReference>
<gene>
    <name evidence="15" type="ORF">RM812_11380</name>
</gene>
<dbReference type="PROSITE" id="PS00606">
    <property type="entry name" value="KS3_1"/>
    <property type="match status" value="2"/>
</dbReference>
<dbReference type="PANTHER" id="PTHR43775:SF51">
    <property type="entry name" value="INACTIVE PHENOLPHTHIOCEROL SYNTHESIS POLYKETIDE SYNTHASE TYPE I PKS1-RELATED"/>
    <property type="match status" value="1"/>
</dbReference>
<keyword evidence="3" id="KW-0596">Phosphopantetheine</keyword>
<dbReference type="Pfam" id="PF08659">
    <property type="entry name" value="KR"/>
    <property type="match status" value="2"/>
</dbReference>
<dbReference type="PROSITE" id="PS00012">
    <property type="entry name" value="PHOSPHOPANTETHEINE"/>
    <property type="match status" value="2"/>
</dbReference>
<feature type="region of interest" description="C-terminal hotdog fold" evidence="9">
    <location>
        <begin position="1053"/>
        <end position="1197"/>
    </location>
</feature>
<dbReference type="Pfam" id="PF00109">
    <property type="entry name" value="ketoacyl-synt"/>
    <property type="match status" value="2"/>
</dbReference>
<keyword evidence="4" id="KW-0597">Phosphoprotein</keyword>
<dbReference type="PANTHER" id="PTHR43775">
    <property type="entry name" value="FATTY ACID SYNTHASE"/>
    <property type="match status" value="1"/>
</dbReference>
<dbReference type="InterPro" id="IPR049900">
    <property type="entry name" value="PKS_mFAS_DH"/>
</dbReference>
<feature type="domain" description="PKS/mFAS DH" evidence="14">
    <location>
        <begin position="2652"/>
        <end position="2923"/>
    </location>
</feature>
<dbReference type="Pfam" id="PF00550">
    <property type="entry name" value="PP-binding"/>
    <property type="match status" value="2"/>
</dbReference>
<evidence type="ECO:0000313" key="16">
    <source>
        <dbReference type="Proteomes" id="UP001180724"/>
    </source>
</evidence>
<keyword evidence="6" id="KW-0045">Antibiotic biosynthesis</keyword>
<evidence type="ECO:0000256" key="3">
    <source>
        <dbReference type="ARBA" id="ARBA00022450"/>
    </source>
</evidence>
<dbReference type="InterPro" id="IPR049551">
    <property type="entry name" value="PKS_DH_C"/>
</dbReference>
<reference evidence="15" key="1">
    <citation type="submission" date="2024-05" db="EMBL/GenBank/DDBJ databases">
        <title>30 novel species of actinomycetes from the DSMZ collection.</title>
        <authorList>
            <person name="Nouioui I."/>
        </authorList>
    </citation>
    <scope>NUCLEOTIDE SEQUENCE</scope>
    <source>
        <strain evidence="15">DSM 40712</strain>
    </source>
</reference>
<feature type="region of interest" description="N-terminal hotdog fold" evidence="9">
    <location>
        <begin position="2652"/>
        <end position="2774"/>
    </location>
</feature>
<dbReference type="SMART" id="SM00825">
    <property type="entry name" value="PKS_KS"/>
    <property type="match status" value="2"/>
</dbReference>
<name>A0ABU3AKW5_9ACTN</name>
<dbReference type="Gene3D" id="3.10.129.110">
    <property type="entry name" value="Polyketide synthase dehydratase"/>
    <property type="match status" value="2"/>
</dbReference>
<dbReference type="InterPro" id="IPR001031">
    <property type="entry name" value="Thioesterase"/>
</dbReference>
<dbReference type="InterPro" id="IPR015083">
    <property type="entry name" value="NorB/c/GfsB-D-like_docking"/>
</dbReference>
<comment type="cofactor">
    <cofactor evidence="1">
        <name>pantetheine 4'-phosphate</name>
        <dbReference type="ChEBI" id="CHEBI:47942"/>
    </cofactor>
</comment>
<dbReference type="EMBL" id="JAVRFH010000009">
    <property type="protein sequence ID" value="MDT0610827.1"/>
    <property type="molecule type" value="Genomic_DNA"/>
</dbReference>
<dbReference type="Gene3D" id="3.40.47.10">
    <property type="match status" value="2"/>
</dbReference>
<dbReference type="InterPro" id="IPR014030">
    <property type="entry name" value="Ketoacyl_synth_N"/>
</dbReference>
<keyword evidence="10" id="KW-0175">Coiled coil</keyword>
<dbReference type="SMART" id="SM01294">
    <property type="entry name" value="PKS_PP_betabranch"/>
    <property type="match status" value="1"/>
</dbReference>
<dbReference type="Pfam" id="PF02801">
    <property type="entry name" value="Ketoacyl-synt_C"/>
    <property type="match status" value="2"/>
</dbReference>
<dbReference type="InterPro" id="IPR020841">
    <property type="entry name" value="PKS_Beta-ketoAc_synthase_dom"/>
</dbReference>
<dbReference type="Pfam" id="PF08990">
    <property type="entry name" value="Docking"/>
    <property type="match status" value="1"/>
</dbReference>
<dbReference type="Proteomes" id="UP001180724">
    <property type="component" value="Unassembled WGS sequence"/>
</dbReference>
<dbReference type="SMART" id="SM00824">
    <property type="entry name" value="PKS_TE"/>
    <property type="match status" value="1"/>
</dbReference>
<evidence type="ECO:0000259" key="14">
    <source>
        <dbReference type="PROSITE" id="PS52019"/>
    </source>
</evidence>
<dbReference type="Pfam" id="PF14765">
    <property type="entry name" value="PS-DH"/>
    <property type="match status" value="2"/>
</dbReference>